<reference evidence="3" key="1">
    <citation type="journal article" date="2015" name="PLoS Genet.">
        <title>Genome Sequence and Transcriptome Analyses of Chrysochromulina tobin: Metabolic Tools for Enhanced Algal Fitness in the Prominent Order Prymnesiales (Haptophyceae).</title>
        <authorList>
            <person name="Hovde B.T."/>
            <person name="Deodato C.R."/>
            <person name="Hunsperger H.M."/>
            <person name="Ryken S.A."/>
            <person name="Yost W."/>
            <person name="Jha R.K."/>
            <person name="Patterson J."/>
            <person name="Monnat R.J. Jr."/>
            <person name="Barlow S.B."/>
            <person name="Starkenburg S.R."/>
            <person name="Cattolico R.A."/>
        </authorList>
    </citation>
    <scope>NUCLEOTIDE SEQUENCE</scope>
    <source>
        <strain evidence="3">CCMP291</strain>
    </source>
</reference>
<proteinExistence type="predicted"/>
<feature type="signal peptide" evidence="1">
    <location>
        <begin position="1"/>
        <end position="21"/>
    </location>
</feature>
<keyword evidence="1" id="KW-0732">Signal</keyword>
<feature type="chain" id="PRO_5005601538" evidence="1">
    <location>
        <begin position="22"/>
        <end position="303"/>
    </location>
</feature>
<dbReference type="AlphaFoldDB" id="A0A0M0J9Q4"/>
<sequence length="303" mass="33956">METRPALARLVIVLFVCSTDALRLLPIGPFCPFRSKVCRDGSPLDESMSALTQVKMPEFATEMQRLQLEAAANPEGTPDVARIRRLATDLVEAEAQWRQVLLRMSLVSDFQAREYYKLTAAWAERQGESLESIGIMMRWQADCMLAFADNRMPPDPPAGVDLAKLSAKQQQQSPTVMGQVMTRAQAINSKPFTGEESAFDSPVVRDEYVKLCKDHASTITLGERYGTFDAMGKLAFLDQLQTIEERWEVFYARFALLGALNPEFESQTSAFLKSMGMDAAQFREILAEAHALMRAEAEKERLA</sequence>
<dbReference type="Proteomes" id="UP000037460">
    <property type="component" value="Unassembled WGS sequence"/>
</dbReference>
<dbReference type="OrthoDB" id="10263385at2759"/>
<comment type="caution">
    <text evidence="2">The sequence shown here is derived from an EMBL/GenBank/DDBJ whole genome shotgun (WGS) entry which is preliminary data.</text>
</comment>
<organism evidence="2 3">
    <name type="scientific">Chrysochromulina tobinii</name>
    <dbReference type="NCBI Taxonomy" id="1460289"/>
    <lineage>
        <taxon>Eukaryota</taxon>
        <taxon>Haptista</taxon>
        <taxon>Haptophyta</taxon>
        <taxon>Prymnesiophyceae</taxon>
        <taxon>Prymnesiales</taxon>
        <taxon>Chrysochromulinaceae</taxon>
        <taxon>Chrysochromulina</taxon>
    </lineage>
</organism>
<keyword evidence="3" id="KW-1185">Reference proteome</keyword>
<gene>
    <name evidence="2" type="ORF">Ctob_003165</name>
</gene>
<dbReference type="Pfam" id="PF08855">
    <property type="entry name" value="DUF1825"/>
    <property type="match status" value="1"/>
</dbReference>
<evidence type="ECO:0000256" key="1">
    <source>
        <dbReference type="SAM" id="SignalP"/>
    </source>
</evidence>
<accession>A0A0M0J9Q4</accession>
<evidence type="ECO:0000313" key="3">
    <source>
        <dbReference type="Proteomes" id="UP000037460"/>
    </source>
</evidence>
<dbReference type="InterPro" id="IPR014954">
    <property type="entry name" value="DUF1825"/>
</dbReference>
<name>A0A0M0J9Q4_9EUKA</name>
<dbReference type="EMBL" id="JWZX01003210">
    <property type="protein sequence ID" value="KOO23225.1"/>
    <property type="molecule type" value="Genomic_DNA"/>
</dbReference>
<evidence type="ECO:0000313" key="2">
    <source>
        <dbReference type="EMBL" id="KOO23225.1"/>
    </source>
</evidence>
<protein>
    <submittedName>
        <fullName evidence="2">Uncharacterized protein</fullName>
    </submittedName>
</protein>